<accession>A0ABU0MUG1</accession>
<organism evidence="1 2">
    <name type="scientific">Azospirillum picis</name>
    <dbReference type="NCBI Taxonomy" id="488438"/>
    <lineage>
        <taxon>Bacteria</taxon>
        <taxon>Pseudomonadati</taxon>
        <taxon>Pseudomonadota</taxon>
        <taxon>Alphaproteobacteria</taxon>
        <taxon>Rhodospirillales</taxon>
        <taxon>Azospirillaceae</taxon>
        <taxon>Azospirillum</taxon>
    </lineage>
</organism>
<name>A0ABU0MUG1_9PROT</name>
<comment type="caution">
    <text evidence="1">The sequence shown here is derived from an EMBL/GenBank/DDBJ whole genome shotgun (WGS) entry which is preliminary data.</text>
</comment>
<dbReference type="Proteomes" id="UP001244552">
    <property type="component" value="Unassembled WGS sequence"/>
</dbReference>
<gene>
    <name evidence="1" type="ORF">QO018_006033</name>
</gene>
<dbReference type="EMBL" id="JAUSVU010000039">
    <property type="protein sequence ID" value="MDQ0537133.1"/>
    <property type="molecule type" value="Genomic_DNA"/>
</dbReference>
<evidence type="ECO:0000313" key="1">
    <source>
        <dbReference type="EMBL" id="MDQ0537133.1"/>
    </source>
</evidence>
<evidence type="ECO:0000313" key="2">
    <source>
        <dbReference type="Proteomes" id="UP001244552"/>
    </source>
</evidence>
<keyword evidence="2" id="KW-1185">Reference proteome</keyword>
<protein>
    <submittedName>
        <fullName evidence="1">Uncharacterized protein</fullName>
    </submittedName>
</protein>
<reference evidence="1 2" key="1">
    <citation type="submission" date="2023-07" db="EMBL/GenBank/DDBJ databases">
        <title>Genomic Encyclopedia of Type Strains, Phase IV (KMG-IV): sequencing the most valuable type-strain genomes for metagenomic binning, comparative biology and taxonomic classification.</title>
        <authorList>
            <person name="Goeker M."/>
        </authorList>
    </citation>
    <scope>NUCLEOTIDE SEQUENCE [LARGE SCALE GENOMIC DNA]</scope>
    <source>
        <strain evidence="1 2">DSM 19922</strain>
    </source>
</reference>
<sequence>MHPAHLVGPEEEALLELWMAWRGRRGVVAGMGSVADLPGHPTLPFAGGLYDQPAIVLAALDIMDAAERSIPSGDLGEF</sequence>
<proteinExistence type="predicted"/>
<dbReference type="RefSeq" id="WP_209990840.1">
    <property type="nucleotide sequence ID" value="NZ_JAGINO010000037.1"/>
</dbReference>